<protein>
    <submittedName>
        <fullName evidence="1">Uncharacterized protein</fullName>
    </submittedName>
</protein>
<evidence type="ECO:0000313" key="2">
    <source>
        <dbReference type="Proteomes" id="UP001056120"/>
    </source>
</evidence>
<gene>
    <name evidence="1" type="ORF">L1987_81960</name>
</gene>
<proteinExistence type="predicted"/>
<dbReference type="Proteomes" id="UP001056120">
    <property type="component" value="Linkage Group LG27"/>
</dbReference>
<sequence length="78" mass="8704">MEGDGCDVAGRADDNARSDRTMPEGNPNWLTMSYMVGIAEIEAASASRATRRRDIWEDAMLIHSFVSCEDLNKLRVNI</sequence>
<reference evidence="2" key="1">
    <citation type="journal article" date="2022" name="Mol. Ecol. Resour.">
        <title>The genomes of chicory, endive, great burdock and yacon provide insights into Asteraceae palaeo-polyploidization history and plant inulin production.</title>
        <authorList>
            <person name="Fan W."/>
            <person name="Wang S."/>
            <person name="Wang H."/>
            <person name="Wang A."/>
            <person name="Jiang F."/>
            <person name="Liu H."/>
            <person name="Zhao H."/>
            <person name="Xu D."/>
            <person name="Zhang Y."/>
        </authorList>
    </citation>
    <scope>NUCLEOTIDE SEQUENCE [LARGE SCALE GENOMIC DNA]</scope>
    <source>
        <strain evidence="2">cv. Yunnan</strain>
    </source>
</reference>
<organism evidence="1 2">
    <name type="scientific">Smallanthus sonchifolius</name>
    <dbReference type="NCBI Taxonomy" id="185202"/>
    <lineage>
        <taxon>Eukaryota</taxon>
        <taxon>Viridiplantae</taxon>
        <taxon>Streptophyta</taxon>
        <taxon>Embryophyta</taxon>
        <taxon>Tracheophyta</taxon>
        <taxon>Spermatophyta</taxon>
        <taxon>Magnoliopsida</taxon>
        <taxon>eudicotyledons</taxon>
        <taxon>Gunneridae</taxon>
        <taxon>Pentapetalae</taxon>
        <taxon>asterids</taxon>
        <taxon>campanulids</taxon>
        <taxon>Asterales</taxon>
        <taxon>Asteraceae</taxon>
        <taxon>Asteroideae</taxon>
        <taxon>Heliantheae alliance</taxon>
        <taxon>Millerieae</taxon>
        <taxon>Smallanthus</taxon>
    </lineage>
</organism>
<name>A0ACB8YSB2_9ASTR</name>
<evidence type="ECO:0000313" key="1">
    <source>
        <dbReference type="EMBL" id="KAI3688249.1"/>
    </source>
</evidence>
<keyword evidence="2" id="KW-1185">Reference proteome</keyword>
<comment type="caution">
    <text evidence="1">The sequence shown here is derived from an EMBL/GenBank/DDBJ whole genome shotgun (WGS) entry which is preliminary data.</text>
</comment>
<accession>A0ACB8YSB2</accession>
<dbReference type="EMBL" id="CM042044">
    <property type="protein sequence ID" value="KAI3688249.1"/>
    <property type="molecule type" value="Genomic_DNA"/>
</dbReference>
<reference evidence="1 2" key="2">
    <citation type="journal article" date="2022" name="Mol. Ecol. Resour.">
        <title>The genomes of chicory, endive, great burdock and yacon provide insights into Asteraceae paleo-polyploidization history and plant inulin production.</title>
        <authorList>
            <person name="Fan W."/>
            <person name="Wang S."/>
            <person name="Wang H."/>
            <person name="Wang A."/>
            <person name="Jiang F."/>
            <person name="Liu H."/>
            <person name="Zhao H."/>
            <person name="Xu D."/>
            <person name="Zhang Y."/>
        </authorList>
    </citation>
    <scope>NUCLEOTIDE SEQUENCE [LARGE SCALE GENOMIC DNA]</scope>
    <source>
        <strain evidence="2">cv. Yunnan</strain>
        <tissue evidence="1">Leaves</tissue>
    </source>
</reference>